<dbReference type="PANTHER" id="PTHR33991:SF1">
    <property type="entry name" value="DNA REPAIR PROTEIN RECO"/>
    <property type="match status" value="1"/>
</dbReference>
<organism evidence="9 10">
    <name type="scientific">Spiroplasma chinense</name>
    <dbReference type="NCBI Taxonomy" id="216932"/>
    <lineage>
        <taxon>Bacteria</taxon>
        <taxon>Bacillati</taxon>
        <taxon>Mycoplasmatota</taxon>
        <taxon>Mollicutes</taxon>
        <taxon>Entomoplasmatales</taxon>
        <taxon>Spiroplasmataceae</taxon>
        <taxon>Spiroplasma</taxon>
    </lineage>
</organism>
<keyword evidence="5 7" id="KW-0234">DNA repair</keyword>
<dbReference type="Gene3D" id="2.40.50.140">
    <property type="entry name" value="Nucleic acid-binding proteins"/>
    <property type="match status" value="1"/>
</dbReference>
<dbReference type="InterPro" id="IPR037278">
    <property type="entry name" value="ARFGAP/RecO"/>
</dbReference>
<dbReference type="Proteomes" id="UP000323144">
    <property type="component" value="Chromosome"/>
</dbReference>
<evidence type="ECO:0000259" key="8">
    <source>
        <dbReference type="Pfam" id="PF11967"/>
    </source>
</evidence>
<evidence type="ECO:0000313" key="10">
    <source>
        <dbReference type="Proteomes" id="UP000323144"/>
    </source>
</evidence>
<feature type="domain" description="DNA replication/recombination mediator RecO N-terminal" evidence="8">
    <location>
        <begin position="1"/>
        <end position="75"/>
    </location>
</feature>
<keyword evidence="4 7" id="KW-0233">DNA recombination</keyword>
<evidence type="ECO:0000256" key="7">
    <source>
        <dbReference type="HAMAP-Rule" id="MF_00201"/>
    </source>
</evidence>
<evidence type="ECO:0000256" key="6">
    <source>
        <dbReference type="ARBA" id="ARBA00033409"/>
    </source>
</evidence>
<dbReference type="GO" id="GO:0006302">
    <property type="term" value="P:double-strand break repair"/>
    <property type="evidence" value="ECO:0007669"/>
    <property type="project" value="TreeGrafter"/>
</dbReference>
<dbReference type="RefSeq" id="WP_166508421.1">
    <property type="nucleotide sequence ID" value="NZ_CP043026.1"/>
</dbReference>
<dbReference type="Gene3D" id="1.20.1440.120">
    <property type="entry name" value="Recombination protein O, C-terminal domain"/>
    <property type="match status" value="1"/>
</dbReference>
<evidence type="ECO:0000256" key="1">
    <source>
        <dbReference type="ARBA" id="ARBA00007452"/>
    </source>
</evidence>
<sequence length="260" mass="30878">MGITKIEGIVINGFDYEDYAKVIKVYSKQFGLLSFFAPGVNKESSKNRYSLQTFSLSEFEIFKARKEDKVSKLKTGYLKDDHFNISKRYSNYIYCTVIVNVTEQLTEYGIKNSKVYNALKVVLDNIANDSNVFVNYLMFLMFFIQNSQYKMRLNYCYRCRKNTNKMMRFEYREKALVCKKCLWPGEVIQPESFVDIFYNFDRHTFHYLVEKHYDSKDLVVLHNFLSDYLENELGVYISASKILRKSASMYLSDKNQEEYK</sequence>
<dbReference type="SUPFAM" id="SSF57863">
    <property type="entry name" value="ArfGap/RecO-like zinc finger"/>
    <property type="match status" value="1"/>
</dbReference>
<keyword evidence="10" id="KW-1185">Reference proteome</keyword>
<dbReference type="HAMAP" id="MF_00201">
    <property type="entry name" value="RecO"/>
    <property type="match status" value="1"/>
</dbReference>
<evidence type="ECO:0000256" key="4">
    <source>
        <dbReference type="ARBA" id="ARBA00023172"/>
    </source>
</evidence>
<dbReference type="Gene3D" id="6.20.220.20">
    <property type="entry name" value="Recombination protein O, zinc-binding domain"/>
    <property type="match status" value="1"/>
</dbReference>
<evidence type="ECO:0000256" key="3">
    <source>
        <dbReference type="ARBA" id="ARBA00022763"/>
    </source>
</evidence>
<proteinExistence type="inferred from homology"/>
<dbReference type="NCBIfam" id="TIGR00613">
    <property type="entry name" value="reco"/>
    <property type="match status" value="1"/>
</dbReference>
<dbReference type="PANTHER" id="PTHR33991">
    <property type="entry name" value="DNA REPAIR PROTEIN RECO"/>
    <property type="match status" value="1"/>
</dbReference>
<accession>A0A5B9Y514</accession>
<dbReference type="GO" id="GO:0043590">
    <property type="term" value="C:bacterial nucleoid"/>
    <property type="evidence" value="ECO:0007669"/>
    <property type="project" value="TreeGrafter"/>
</dbReference>
<comment type="similarity">
    <text evidence="1 7">Belongs to the RecO family.</text>
</comment>
<dbReference type="Pfam" id="PF11967">
    <property type="entry name" value="RecO_N"/>
    <property type="match status" value="1"/>
</dbReference>
<comment type="function">
    <text evidence="7">Involved in DNA repair and RecF pathway recombination.</text>
</comment>
<keyword evidence="3 7" id="KW-0227">DNA damage</keyword>
<dbReference type="Pfam" id="PF02565">
    <property type="entry name" value="RecO_C"/>
    <property type="match status" value="1"/>
</dbReference>
<protein>
    <recommendedName>
        <fullName evidence="2 7">DNA repair protein RecO</fullName>
    </recommendedName>
    <alternativeName>
        <fullName evidence="6 7">Recombination protein O</fullName>
    </alternativeName>
</protein>
<dbReference type="GO" id="GO:0006310">
    <property type="term" value="P:DNA recombination"/>
    <property type="evidence" value="ECO:0007669"/>
    <property type="project" value="UniProtKB-UniRule"/>
</dbReference>
<dbReference type="SUPFAM" id="SSF50249">
    <property type="entry name" value="Nucleic acid-binding proteins"/>
    <property type="match status" value="1"/>
</dbReference>
<name>A0A5B9Y514_9MOLU</name>
<evidence type="ECO:0000256" key="2">
    <source>
        <dbReference type="ARBA" id="ARBA00021310"/>
    </source>
</evidence>
<gene>
    <name evidence="7 9" type="primary">recO</name>
    <name evidence="9" type="ORF">SCHIN_v1c08550</name>
</gene>
<dbReference type="AlphaFoldDB" id="A0A5B9Y514"/>
<evidence type="ECO:0000313" key="9">
    <source>
        <dbReference type="EMBL" id="QEH62050.1"/>
    </source>
</evidence>
<evidence type="ECO:0000256" key="5">
    <source>
        <dbReference type="ARBA" id="ARBA00023204"/>
    </source>
</evidence>
<dbReference type="InterPro" id="IPR022572">
    <property type="entry name" value="DNA_rep/recomb_RecO_N"/>
</dbReference>
<dbReference type="InterPro" id="IPR012340">
    <property type="entry name" value="NA-bd_OB-fold"/>
</dbReference>
<dbReference type="InterPro" id="IPR042242">
    <property type="entry name" value="RecO_C"/>
</dbReference>
<dbReference type="EMBL" id="CP043026">
    <property type="protein sequence ID" value="QEH62050.1"/>
    <property type="molecule type" value="Genomic_DNA"/>
</dbReference>
<reference evidence="9 10" key="1">
    <citation type="submission" date="2019-08" db="EMBL/GenBank/DDBJ databases">
        <title>Complete genome sequence of Spiroplasma chinense CCH (DSM 19755).</title>
        <authorList>
            <person name="Shen H.-Y."/>
            <person name="Lin Y.-C."/>
            <person name="Chou L."/>
            <person name="Kuo C.-H."/>
        </authorList>
    </citation>
    <scope>NUCLEOTIDE SEQUENCE [LARGE SCALE GENOMIC DNA]</scope>
    <source>
        <strain evidence="9 10">CCH</strain>
    </source>
</reference>
<dbReference type="InterPro" id="IPR003717">
    <property type="entry name" value="RecO"/>
</dbReference>
<dbReference type="KEGG" id="schi:SCHIN_v1c08550"/>